<organism evidence="1 2">
    <name type="scientific">Alkalibacterium thalassium</name>
    <dbReference type="NCBI Taxonomy" id="426701"/>
    <lineage>
        <taxon>Bacteria</taxon>
        <taxon>Bacillati</taxon>
        <taxon>Bacillota</taxon>
        <taxon>Bacilli</taxon>
        <taxon>Lactobacillales</taxon>
        <taxon>Carnobacteriaceae</taxon>
        <taxon>Alkalibacterium</taxon>
    </lineage>
</organism>
<evidence type="ECO:0000313" key="2">
    <source>
        <dbReference type="Proteomes" id="UP000199433"/>
    </source>
</evidence>
<dbReference type="AlphaFoldDB" id="A0A1G9FGM8"/>
<name>A0A1G9FGM8_9LACT</name>
<evidence type="ECO:0000313" key="1">
    <source>
        <dbReference type="EMBL" id="SDK87512.1"/>
    </source>
</evidence>
<dbReference type="RefSeq" id="WP_091268805.1">
    <property type="nucleotide sequence ID" value="NZ_FNFK01000078.1"/>
</dbReference>
<reference evidence="2" key="1">
    <citation type="submission" date="2016-10" db="EMBL/GenBank/DDBJ databases">
        <authorList>
            <person name="Varghese N."/>
            <person name="Submissions S."/>
        </authorList>
    </citation>
    <scope>NUCLEOTIDE SEQUENCE [LARGE SCALE GENOMIC DNA]</scope>
    <source>
        <strain evidence="2">DSM 19181</strain>
    </source>
</reference>
<keyword evidence="2" id="KW-1185">Reference proteome</keyword>
<dbReference type="EMBL" id="FNFK01000078">
    <property type="protein sequence ID" value="SDK87512.1"/>
    <property type="molecule type" value="Genomic_DNA"/>
</dbReference>
<dbReference type="OrthoDB" id="193997at2"/>
<dbReference type="InterPro" id="IPR027417">
    <property type="entry name" value="P-loop_NTPase"/>
</dbReference>
<sequence length="203" mass="23206">MDLILIVGPQAVGKMTVGQALEKKIDARLLFNHETIDLFARFLGYTRDTFRLSEVVRYDLFKAFTEHPESNVTHGIIFTVVAGFDTDSDWDILRNWSSLFLAAGGNVFFIELEADLDVRLKRNKSELRLSMKPSKRDVDFSEAELLQSMEKHRLNSFEGEVEAKLPEVSYLKLNTTELSAEVSAGKINDWLLERGYNQTTRPE</sequence>
<gene>
    <name evidence="1" type="ORF">SAMN04488098_10789</name>
</gene>
<protein>
    <submittedName>
        <fullName evidence="1">AAA domain-containing protein</fullName>
    </submittedName>
</protein>
<dbReference type="Gene3D" id="3.40.50.300">
    <property type="entry name" value="P-loop containing nucleotide triphosphate hydrolases"/>
    <property type="match status" value="1"/>
</dbReference>
<dbReference type="SUPFAM" id="SSF52540">
    <property type="entry name" value="P-loop containing nucleoside triphosphate hydrolases"/>
    <property type="match status" value="1"/>
</dbReference>
<accession>A0A1G9FGM8</accession>
<dbReference type="STRING" id="426701.SAMN04488098_10789"/>
<proteinExistence type="predicted"/>
<dbReference type="Proteomes" id="UP000199433">
    <property type="component" value="Unassembled WGS sequence"/>
</dbReference>